<dbReference type="eggNOG" id="COG3279">
    <property type="taxonomic scope" value="Bacteria"/>
</dbReference>
<name>A4C580_9GAMM</name>
<dbReference type="EMBL" id="AAOH01000001">
    <property type="protein sequence ID" value="EAR30712.1"/>
    <property type="molecule type" value="Genomic_DNA"/>
</dbReference>
<dbReference type="InterPro" id="IPR007492">
    <property type="entry name" value="LytTR_DNA-bd_dom"/>
</dbReference>
<dbReference type="GO" id="GO:0003677">
    <property type="term" value="F:DNA binding"/>
    <property type="evidence" value="ECO:0007669"/>
    <property type="project" value="InterPro"/>
</dbReference>
<dbReference type="InterPro" id="IPR046947">
    <property type="entry name" value="LytR-like"/>
</dbReference>
<evidence type="ECO:0000313" key="4">
    <source>
        <dbReference type="Proteomes" id="UP000006201"/>
    </source>
</evidence>
<dbReference type="RefSeq" id="WP_009837010.1">
    <property type="nucleotide sequence ID" value="NZ_AAOH01000001.1"/>
</dbReference>
<organism evidence="3 4">
    <name type="scientific">Pseudoalteromonas tunicata D2</name>
    <dbReference type="NCBI Taxonomy" id="87626"/>
    <lineage>
        <taxon>Bacteria</taxon>
        <taxon>Pseudomonadati</taxon>
        <taxon>Pseudomonadota</taxon>
        <taxon>Gammaproteobacteria</taxon>
        <taxon>Alteromonadales</taxon>
        <taxon>Pseudoalteromonadaceae</taxon>
        <taxon>Pseudoalteromonas</taxon>
    </lineage>
</organism>
<dbReference type="Pfam" id="PF04397">
    <property type="entry name" value="LytTR"/>
    <property type="match status" value="1"/>
</dbReference>
<dbReference type="Proteomes" id="UP000006201">
    <property type="component" value="Unassembled WGS sequence"/>
</dbReference>
<proteinExistence type="predicted"/>
<reference evidence="3 4" key="1">
    <citation type="submission" date="2006-02" db="EMBL/GenBank/DDBJ databases">
        <authorList>
            <person name="Moran M.A."/>
            <person name="Kjelleberg S."/>
            <person name="Egan S."/>
            <person name="Saunders N."/>
            <person name="Thomas T."/>
            <person name="Ferriera S."/>
            <person name="Johnson J."/>
            <person name="Kravitz S."/>
            <person name="Halpern A."/>
            <person name="Remington K."/>
            <person name="Beeson K."/>
            <person name="Tran B."/>
            <person name="Rogers Y.-H."/>
            <person name="Friedman R."/>
            <person name="Venter J.C."/>
        </authorList>
    </citation>
    <scope>NUCLEOTIDE SEQUENCE [LARGE SCALE GENOMIC DNA]</scope>
    <source>
        <strain evidence="3 4">D2</strain>
    </source>
</reference>
<accession>A4C580</accession>
<comment type="caution">
    <text evidence="3">The sequence shown here is derived from an EMBL/GenBank/DDBJ whole genome shotgun (WGS) entry which is preliminary data.</text>
</comment>
<dbReference type="PANTHER" id="PTHR37299:SF1">
    <property type="entry name" value="STAGE 0 SPORULATION PROTEIN A HOMOLOG"/>
    <property type="match status" value="1"/>
</dbReference>
<dbReference type="SMART" id="SM00850">
    <property type="entry name" value="LytTR"/>
    <property type="match status" value="1"/>
</dbReference>
<keyword evidence="1" id="KW-0902">Two-component regulatory system</keyword>
<evidence type="ECO:0000259" key="2">
    <source>
        <dbReference type="PROSITE" id="PS50930"/>
    </source>
</evidence>
<dbReference type="STRING" id="87626.PTD2_04046"/>
<dbReference type="AlphaFoldDB" id="A4C580"/>
<gene>
    <name evidence="3" type="ORF">PTD2_04046</name>
</gene>
<dbReference type="PROSITE" id="PS50930">
    <property type="entry name" value="HTH_LYTTR"/>
    <property type="match status" value="1"/>
</dbReference>
<dbReference type="Gene3D" id="2.40.50.1020">
    <property type="entry name" value="LytTr DNA-binding domain"/>
    <property type="match status" value="1"/>
</dbReference>
<sequence length="95" mass="11204">MIKINEVRYIAAIGNYSRIYFSTHSPMNYSSLQKIEQRFDATQFFRINRQQLVNLHYVTAIESWITGGFKITLTCGTELEVSRRQTNHFKQLLNL</sequence>
<evidence type="ECO:0000256" key="1">
    <source>
        <dbReference type="ARBA" id="ARBA00023012"/>
    </source>
</evidence>
<feature type="domain" description="HTH LytTR-type" evidence="2">
    <location>
        <begin position="1"/>
        <end position="95"/>
    </location>
</feature>
<dbReference type="HOGENOM" id="CLU_2370676_0_0_6"/>
<keyword evidence="4" id="KW-1185">Reference proteome</keyword>
<dbReference type="GO" id="GO:0000156">
    <property type="term" value="F:phosphorelay response regulator activity"/>
    <property type="evidence" value="ECO:0007669"/>
    <property type="project" value="InterPro"/>
</dbReference>
<evidence type="ECO:0000313" key="3">
    <source>
        <dbReference type="EMBL" id="EAR30712.1"/>
    </source>
</evidence>
<protein>
    <submittedName>
        <fullName evidence="3">Two-component system regulatory protein</fullName>
    </submittedName>
</protein>
<dbReference type="PANTHER" id="PTHR37299">
    <property type="entry name" value="TRANSCRIPTIONAL REGULATOR-RELATED"/>
    <property type="match status" value="1"/>
</dbReference>